<evidence type="ECO:0000256" key="6">
    <source>
        <dbReference type="SAM" id="Phobius"/>
    </source>
</evidence>
<feature type="transmembrane region" description="Helical" evidence="6">
    <location>
        <begin position="180"/>
        <end position="204"/>
    </location>
</feature>
<gene>
    <name evidence="7" type="ORF">JKP88DRAFT_195725</name>
</gene>
<feature type="transmembrane region" description="Helical" evidence="6">
    <location>
        <begin position="96"/>
        <end position="114"/>
    </location>
</feature>
<feature type="transmembrane region" description="Helical" evidence="6">
    <location>
        <begin position="151"/>
        <end position="174"/>
    </location>
</feature>
<feature type="transmembrane region" description="Helical" evidence="6">
    <location>
        <begin position="22"/>
        <end position="42"/>
    </location>
</feature>
<evidence type="ECO:0000256" key="1">
    <source>
        <dbReference type="ARBA" id="ARBA00004141"/>
    </source>
</evidence>
<organism evidence="7 8">
    <name type="scientific">Tribonema minus</name>
    <dbReference type="NCBI Taxonomy" id="303371"/>
    <lineage>
        <taxon>Eukaryota</taxon>
        <taxon>Sar</taxon>
        <taxon>Stramenopiles</taxon>
        <taxon>Ochrophyta</taxon>
        <taxon>PX clade</taxon>
        <taxon>Xanthophyceae</taxon>
        <taxon>Tribonematales</taxon>
        <taxon>Tribonemataceae</taxon>
        <taxon>Tribonema</taxon>
    </lineage>
</organism>
<dbReference type="PANTHER" id="PTHR11040">
    <property type="entry name" value="ZINC/IRON TRANSPORTER"/>
    <property type="match status" value="1"/>
</dbReference>
<feature type="compositionally biased region" description="Basic residues" evidence="5">
    <location>
        <begin position="122"/>
        <end position="135"/>
    </location>
</feature>
<evidence type="ECO:0000256" key="4">
    <source>
        <dbReference type="ARBA" id="ARBA00023136"/>
    </source>
</evidence>
<keyword evidence="4 6" id="KW-0472">Membrane</keyword>
<feature type="region of interest" description="Disordered" evidence="5">
    <location>
        <begin position="122"/>
        <end position="145"/>
    </location>
</feature>
<reference evidence="7" key="1">
    <citation type="submission" date="2021-02" db="EMBL/GenBank/DDBJ databases">
        <title>First Annotated Genome of the Yellow-green Alga Tribonema minus.</title>
        <authorList>
            <person name="Mahan K.M."/>
        </authorList>
    </citation>
    <scope>NUCLEOTIDE SEQUENCE</scope>
    <source>
        <strain evidence="7">UTEX B ZZ1240</strain>
    </source>
</reference>
<protein>
    <submittedName>
        <fullName evidence="7">Uncharacterized protein</fullName>
    </submittedName>
</protein>
<dbReference type="OrthoDB" id="91983at2759"/>
<dbReference type="GO" id="GO:0005385">
    <property type="term" value="F:zinc ion transmembrane transporter activity"/>
    <property type="evidence" value="ECO:0007669"/>
    <property type="project" value="TreeGrafter"/>
</dbReference>
<keyword evidence="8" id="KW-1185">Reference proteome</keyword>
<feature type="transmembrane region" description="Helical" evidence="6">
    <location>
        <begin position="211"/>
        <end position="233"/>
    </location>
</feature>
<evidence type="ECO:0000256" key="2">
    <source>
        <dbReference type="ARBA" id="ARBA00022692"/>
    </source>
</evidence>
<dbReference type="AlphaFoldDB" id="A0A835Z5J7"/>
<dbReference type="PANTHER" id="PTHR11040:SF44">
    <property type="entry name" value="PROTEIN ZNTC-RELATED"/>
    <property type="match status" value="1"/>
</dbReference>
<evidence type="ECO:0000313" key="8">
    <source>
        <dbReference type="Proteomes" id="UP000664859"/>
    </source>
</evidence>
<dbReference type="Proteomes" id="UP000664859">
    <property type="component" value="Unassembled WGS sequence"/>
</dbReference>
<dbReference type="Pfam" id="PF02535">
    <property type="entry name" value="Zip"/>
    <property type="match status" value="2"/>
</dbReference>
<comment type="caution">
    <text evidence="7">The sequence shown here is derived from an EMBL/GenBank/DDBJ whole genome shotgun (WGS) entry which is preliminary data.</text>
</comment>
<evidence type="ECO:0000256" key="3">
    <source>
        <dbReference type="ARBA" id="ARBA00022989"/>
    </source>
</evidence>
<keyword evidence="3 6" id="KW-1133">Transmembrane helix</keyword>
<feature type="transmembrane region" description="Helical" evidence="6">
    <location>
        <begin position="285"/>
        <end position="305"/>
    </location>
</feature>
<dbReference type="GO" id="GO:0005886">
    <property type="term" value="C:plasma membrane"/>
    <property type="evidence" value="ECO:0007669"/>
    <property type="project" value="TreeGrafter"/>
</dbReference>
<feature type="transmembrane region" description="Helical" evidence="6">
    <location>
        <begin position="245"/>
        <end position="273"/>
    </location>
</feature>
<dbReference type="EMBL" id="JAFCMP010000112">
    <property type="protein sequence ID" value="KAG5186524.1"/>
    <property type="molecule type" value="Genomic_DNA"/>
</dbReference>
<feature type="transmembrane region" description="Helical" evidence="6">
    <location>
        <begin position="54"/>
        <end position="76"/>
    </location>
</feature>
<feature type="compositionally biased region" description="Basic and acidic residues" evidence="5">
    <location>
        <begin position="136"/>
        <end position="145"/>
    </location>
</feature>
<name>A0A835Z5J7_9STRA</name>
<keyword evidence="2 6" id="KW-0812">Transmembrane</keyword>
<dbReference type="InterPro" id="IPR003689">
    <property type="entry name" value="ZIP"/>
</dbReference>
<evidence type="ECO:0000313" key="7">
    <source>
        <dbReference type="EMBL" id="KAG5186524.1"/>
    </source>
</evidence>
<proteinExistence type="predicted"/>
<sequence>MEGGSAACSADDLENYSVGDHVGGLFIILACGGLGALLPVLAYRFPRLKPYDDVVTFGNFFGAGVVLATAFIHMIPPAIANLSNPCLGPITEDYEPLALLITMAAIFLMQLLEFRQHQHQVQHHHHHHHHHHHGHSHPDHGGDDTARSRSLVTMIVFELGVALHSVIIGVSLGVVGGREFTTLLVALVFHQFFEGLALGSAVVLTEPTARAAFAAAGAFALSAPLGTAIGIGARASFNANATATLWLLGAFEALSGGTLIYTALVELITYGLTLSPRFAARGAPAGSVAAAFLGMYSGAAAMSVLGKWA</sequence>
<accession>A0A835Z5J7</accession>
<comment type="subcellular location">
    <subcellularLocation>
        <location evidence="1">Membrane</location>
        <topology evidence="1">Multi-pass membrane protein</topology>
    </subcellularLocation>
</comment>
<evidence type="ECO:0000256" key="5">
    <source>
        <dbReference type="SAM" id="MobiDB-lite"/>
    </source>
</evidence>